<sequence length="255" mass="31220">MNQKYDDNQKIQLVDIQQSPFNAQTLLQVILKRDKLLNGLVNWLHEATKKGQLDDKHGNLYLRILKVCAIQFAYYQLQQGYNFIVPEEKYAGISNHFFKIFETEEDYKDQIRKFKKSDPKIVKSMSEEFGKRFETLQKWKKKFMDDYEQIKKEFTNKDNENIRFQKLKQQIEMEQQKDFDIYQYYFTLFYQEEWFKQPYEELPIEILRLLSLIKQFLRLDILYPIEQYANQSLTLLDINEQEKSKDYYLKIIKQK</sequence>
<gene>
    <name evidence="1" type="ORF">POCTA_138.1.T1370082</name>
</gene>
<organism evidence="1 2">
    <name type="scientific">Paramecium octaurelia</name>
    <dbReference type="NCBI Taxonomy" id="43137"/>
    <lineage>
        <taxon>Eukaryota</taxon>
        <taxon>Sar</taxon>
        <taxon>Alveolata</taxon>
        <taxon>Ciliophora</taxon>
        <taxon>Intramacronucleata</taxon>
        <taxon>Oligohymenophorea</taxon>
        <taxon>Peniculida</taxon>
        <taxon>Parameciidae</taxon>
        <taxon>Paramecium</taxon>
    </lineage>
</organism>
<evidence type="ECO:0000313" key="1">
    <source>
        <dbReference type="EMBL" id="CAD8206179.1"/>
    </source>
</evidence>
<comment type="caution">
    <text evidence="1">The sequence shown here is derived from an EMBL/GenBank/DDBJ whole genome shotgun (WGS) entry which is preliminary data.</text>
</comment>
<protein>
    <submittedName>
        <fullName evidence="1">Uncharacterized protein</fullName>
    </submittedName>
</protein>
<dbReference type="AlphaFoldDB" id="A0A8S1XXD3"/>
<keyword evidence="2" id="KW-1185">Reference proteome</keyword>
<accession>A0A8S1XXD3</accession>
<dbReference type="Proteomes" id="UP000683925">
    <property type="component" value="Unassembled WGS sequence"/>
</dbReference>
<name>A0A8S1XXD3_PAROT</name>
<dbReference type="EMBL" id="CAJJDP010000138">
    <property type="protein sequence ID" value="CAD8206179.1"/>
    <property type="molecule type" value="Genomic_DNA"/>
</dbReference>
<reference evidence="1" key="1">
    <citation type="submission" date="2021-01" db="EMBL/GenBank/DDBJ databases">
        <authorList>
            <consortium name="Genoscope - CEA"/>
            <person name="William W."/>
        </authorList>
    </citation>
    <scope>NUCLEOTIDE SEQUENCE</scope>
</reference>
<evidence type="ECO:0000313" key="2">
    <source>
        <dbReference type="Proteomes" id="UP000683925"/>
    </source>
</evidence>
<dbReference type="OrthoDB" id="300128at2759"/>
<dbReference type="OMA" id="FMDDYEQ"/>
<proteinExistence type="predicted"/>